<keyword evidence="1" id="KW-0472">Membrane</keyword>
<keyword evidence="1" id="KW-0812">Transmembrane</keyword>
<evidence type="ECO:0000256" key="1">
    <source>
        <dbReference type="SAM" id="Phobius"/>
    </source>
</evidence>
<accession>A0A2M6WWL3</accession>
<dbReference type="SUPFAM" id="SSF63825">
    <property type="entry name" value="YWTD domain"/>
    <property type="match status" value="1"/>
</dbReference>
<comment type="caution">
    <text evidence="2">The sequence shown here is derived from an EMBL/GenBank/DDBJ whole genome shotgun (WGS) entry which is preliminary data.</text>
</comment>
<evidence type="ECO:0000313" key="3">
    <source>
        <dbReference type="Proteomes" id="UP000228596"/>
    </source>
</evidence>
<sequence>MVWTQNINSDAPVVHGMAYGGALYAGGWYTDPDSNTPLWRIEKRSESTGNLVTDFGTSGAAISNVVGEVMAFGANGDNFFAAGTDFAPGLDAEWRIEKRNLNSGGLISTFGINGVITENLSAGDDTITDIVLNADNNSLYVVGYDFTAGVNPEIRIERRDMDTGGLVGEFGTGGIITESPSGYGIPFAVTLDSGGFYVAGFDTGGTGGADQWRIEKRELGSGALINGFGTGGVVTEYVSGGTGGNDIATDLRVNDSALYIIGATNAGLVTPRSWRIEKRNTTTGELFSDFGTGGAISETLGSGATPVSIVLDSTGLYVGGFVGQILLVGGFSINQKGGFEPRKEPILSVEDINDDPGDYYWRVEKRDLSSGALSANFGTDGVYIYNPNESKSDVDEIFDLAIDDNGLYIFGMSNTSFGQYLWMIQKLQFPDVVEVAAASTAAPEILPETGADRGGGSNYSLIVAAIVTPILLVGSALLIRSRSRV</sequence>
<proteinExistence type="predicted"/>
<gene>
    <name evidence="2" type="ORF">COT77_03170</name>
</gene>
<protein>
    <submittedName>
        <fullName evidence="2">Uncharacterized protein</fullName>
    </submittedName>
</protein>
<dbReference type="Proteomes" id="UP000228596">
    <property type="component" value="Unassembled WGS sequence"/>
</dbReference>
<dbReference type="EMBL" id="PEZV01000035">
    <property type="protein sequence ID" value="PIT97131.1"/>
    <property type="molecule type" value="Genomic_DNA"/>
</dbReference>
<organism evidence="2 3">
    <name type="scientific">Candidatus Berkelbacteria bacterium CG10_big_fil_rev_8_21_14_0_10_41_12</name>
    <dbReference type="NCBI Taxonomy" id="1974513"/>
    <lineage>
        <taxon>Bacteria</taxon>
        <taxon>Candidatus Berkelbacteria</taxon>
    </lineage>
</organism>
<dbReference type="AlphaFoldDB" id="A0A2M6WWL3"/>
<reference evidence="3" key="1">
    <citation type="submission" date="2017-09" db="EMBL/GenBank/DDBJ databases">
        <title>Depth-based differentiation of microbial function through sediment-hosted aquifers and enrichment of novel symbionts in the deep terrestrial subsurface.</title>
        <authorList>
            <person name="Probst A.J."/>
            <person name="Ladd B."/>
            <person name="Jarett J.K."/>
            <person name="Geller-Mcgrath D.E."/>
            <person name="Sieber C.M.K."/>
            <person name="Emerson J.B."/>
            <person name="Anantharaman K."/>
            <person name="Thomas B.C."/>
            <person name="Malmstrom R."/>
            <person name="Stieglmeier M."/>
            <person name="Klingl A."/>
            <person name="Woyke T."/>
            <person name="Ryan C.M."/>
            <person name="Banfield J.F."/>
        </authorList>
    </citation>
    <scope>NUCLEOTIDE SEQUENCE [LARGE SCALE GENOMIC DNA]</scope>
</reference>
<evidence type="ECO:0000313" key="2">
    <source>
        <dbReference type="EMBL" id="PIT97131.1"/>
    </source>
</evidence>
<name>A0A2M6WWL3_9BACT</name>
<feature type="transmembrane region" description="Helical" evidence="1">
    <location>
        <begin position="459"/>
        <end position="479"/>
    </location>
</feature>
<keyword evidence="1" id="KW-1133">Transmembrane helix</keyword>